<evidence type="ECO:0000313" key="2">
    <source>
        <dbReference type="Proteomes" id="UP000814033"/>
    </source>
</evidence>
<accession>A0ACB8R5F5</accession>
<name>A0ACB8R5F5_9AGAM</name>
<gene>
    <name evidence="1" type="ORF">FA95DRAFT_1567323</name>
</gene>
<protein>
    <submittedName>
        <fullName evidence="1">WD40 repeat-like protein</fullName>
    </submittedName>
</protein>
<organism evidence="1 2">
    <name type="scientific">Auriscalpium vulgare</name>
    <dbReference type="NCBI Taxonomy" id="40419"/>
    <lineage>
        <taxon>Eukaryota</taxon>
        <taxon>Fungi</taxon>
        <taxon>Dikarya</taxon>
        <taxon>Basidiomycota</taxon>
        <taxon>Agaricomycotina</taxon>
        <taxon>Agaricomycetes</taxon>
        <taxon>Russulales</taxon>
        <taxon>Auriscalpiaceae</taxon>
        <taxon>Auriscalpium</taxon>
    </lineage>
</organism>
<reference evidence="1" key="2">
    <citation type="journal article" date="2022" name="New Phytol.">
        <title>Evolutionary transition to the ectomycorrhizal habit in the genomes of a hyperdiverse lineage of mushroom-forming fungi.</title>
        <authorList>
            <person name="Looney B."/>
            <person name="Miyauchi S."/>
            <person name="Morin E."/>
            <person name="Drula E."/>
            <person name="Courty P.E."/>
            <person name="Kohler A."/>
            <person name="Kuo A."/>
            <person name="LaButti K."/>
            <person name="Pangilinan J."/>
            <person name="Lipzen A."/>
            <person name="Riley R."/>
            <person name="Andreopoulos W."/>
            <person name="He G."/>
            <person name="Johnson J."/>
            <person name="Nolan M."/>
            <person name="Tritt A."/>
            <person name="Barry K.W."/>
            <person name="Grigoriev I.V."/>
            <person name="Nagy L.G."/>
            <person name="Hibbett D."/>
            <person name="Henrissat B."/>
            <person name="Matheny P.B."/>
            <person name="Labbe J."/>
            <person name="Martin F.M."/>
        </authorList>
    </citation>
    <scope>NUCLEOTIDE SEQUENCE</scope>
    <source>
        <strain evidence="1">FP105234-sp</strain>
    </source>
</reference>
<dbReference type="EMBL" id="MU276347">
    <property type="protein sequence ID" value="KAI0039155.1"/>
    <property type="molecule type" value="Genomic_DNA"/>
</dbReference>
<reference evidence="1" key="1">
    <citation type="submission" date="2021-02" db="EMBL/GenBank/DDBJ databases">
        <authorList>
            <consortium name="DOE Joint Genome Institute"/>
            <person name="Ahrendt S."/>
            <person name="Looney B.P."/>
            <person name="Miyauchi S."/>
            <person name="Morin E."/>
            <person name="Drula E."/>
            <person name="Courty P.E."/>
            <person name="Chicoki N."/>
            <person name="Fauchery L."/>
            <person name="Kohler A."/>
            <person name="Kuo A."/>
            <person name="Labutti K."/>
            <person name="Pangilinan J."/>
            <person name="Lipzen A."/>
            <person name="Riley R."/>
            <person name="Andreopoulos W."/>
            <person name="He G."/>
            <person name="Johnson J."/>
            <person name="Barry K.W."/>
            <person name="Grigoriev I.V."/>
            <person name="Nagy L."/>
            <person name="Hibbett D."/>
            <person name="Henrissat B."/>
            <person name="Matheny P.B."/>
            <person name="Labbe J."/>
            <person name="Martin F."/>
        </authorList>
    </citation>
    <scope>NUCLEOTIDE SEQUENCE</scope>
    <source>
        <strain evidence="1">FP105234-sp</strain>
    </source>
</reference>
<proteinExistence type="predicted"/>
<sequence length="882" mass="95923">MEDSQRGGSGASISRFSAVSPSSTPSNIPADAEPRIASIGRPSSPRPFKPLPIPPAPTTEAPPMGPQGGAIPSNAAGNAGMQVSGPSCKCSLPPAGKKRRNLVACIDGTSNQFSIKNTNVVELYSRLYKDDDQLTYYDSGIGTFVKESLISPAYWKQVIDNMIDTAIAWHFKRIVLSAYQWLSENYQPGDRIFLFGFSRGAYQVRVIAGMIEKVGLLHKGNNNQIPFAYELYVATTTSRKRDTTPDLQPAEKIGEVKSPKDPGYAEQLCNSFKQTLSREDVRVHFVGVWDTVSSVGFARGPSLPETTTGMVHVCACCHALALDENRVKFQPELVNGGVGPLDDNRGKGNVKEVWFAGSHSDVGGGNNPNLKLRQFGASLRWMTFEGLSHGLRMKPFQGSQWQAFRPSPSLTGAWRVMEYIPFRQLSYKDRDSTTRRPHLSRARQVKAGQMIHESVFEIIGGSYYLPLASLPHDLRLVGWDRKALEDLKMIERDVYASAAITIAQLKIANETTQQLSPEHQNTLTTLASSDIGRDSLANTPDSGNILFRALLHQQENRDPVQRSMNIAALAAAITAVSFRPSESTGYSKPQLLDLVSVLAHTPANAKVRNAFEGLFGFRELRICRGHQGVVTSVAFSPDGKCIASGSGDSTVRIWDTQTGQMAVGPFIGHTDRVNSVAFAPDGTRVVSGSRDETIRIWDARTGEMVAGPFTWPACSVDSVDFWFDDGTRVISSSDNGMTQVWDAQSGERVAGWTTGPTNTVLSSKSVTPDGPTHVVSGSRDRTIRIWEAETGKTVAGPFKGHTRIILSVAFSPDGKRVVSSSADETIRIWDAQTGETVVGPLRGHTDAVLSVAYSPNGKLVASASGDGTVRMWDAEVDEQPRY</sequence>
<evidence type="ECO:0000313" key="1">
    <source>
        <dbReference type="EMBL" id="KAI0039155.1"/>
    </source>
</evidence>
<comment type="caution">
    <text evidence="1">The sequence shown here is derived from an EMBL/GenBank/DDBJ whole genome shotgun (WGS) entry which is preliminary data.</text>
</comment>
<keyword evidence="2" id="KW-1185">Reference proteome</keyword>
<dbReference type="Proteomes" id="UP000814033">
    <property type="component" value="Unassembled WGS sequence"/>
</dbReference>